<dbReference type="eggNOG" id="COG1414">
    <property type="taxonomic scope" value="Bacteria"/>
</dbReference>
<accession>A0A1G9QVX6</accession>
<sequence length="271" mass="30205">MSQSLDRALVILRELGEGPRTLDDLAAKLDVHKSTVLRLLRTLEKHRFVQREGARHHRLGTALFDLSFRALEERDVRRAVEPHLRELNARTGHTVHLASYEAGEVIYIDKYDSRHQVRMYSRIGKQAALHCTAVGKILVGALPEHERRAIARSIPYPKLTANTITDADAYLAELEQVRQCGYAVDRREHEDFIHCIGAPVRGPRGEVLAAMSLSVPEMLLDFEGLLGLLPELLGAARAASADCGWRPDAQENTEGPLAGARTTTEQGRTTR</sequence>
<evidence type="ECO:0000313" key="7">
    <source>
        <dbReference type="EMBL" id="SDM15010.1"/>
    </source>
</evidence>
<reference evidence="7 8" key="1">
    <citation type="submission" date="2016-10" db="EMBL/GenBank/DDBJ databases">
        <authorList>
            <person name="de Groot N.N."/>
        </authorList>
    </citation>
    <scope>NUCLEOTIDE SEQUENCE [LARGE SCALE GENOMIC DNA]</scope>
    <source>
        <strain evidence="7 8">DSM 44149</strain>
    </source>
</reference>
<dbReference type="PROSITE" id="PS51078">
    <property type="entry name" value="ICLR_ED"/>
    <property type="match status" value="1"/>
</dbReference>
<dbReference type="Proteomes" id="UP000183376">
    <property type="component" value="Chromosome I"/>
</dbReference>
<evidence type="ECO:0000256" key="1">
    <source>
        <dbReference type="ARBA" id="ARBA00023015"/>
    </source>
</evidence>
<dbReference type="Gene3D" id="3.30.450.40">
    <property type="match status" value="1"/>
</dbReference>
<dbReference type="AlphaFoldDB" id="A0A1G9QVX6"/>
<evidence type="ECO:0000313" key="8">
    <source>
        <dbReference type="Proteomes" id="UP000183376"/>
    </source>
</evidence>
<dbReference type="InterPro" id="IPR005471">
    <property type="entry name" value="Tscrpt_reg_IclR_N"/>
</dbReference>
<dbReference type="Pfam" id="PF09339">
    <property type="entry name" value="HTH_IclR"/>
    <property type="match status" value="1"/>
</dbReference>
<dbReference type="RefSeq" id="WP_052407819.1">
    <property type="nucleotide sequence ID" value="NZ_JOEF01000022.1"/>
</dbReference>
<proteinExistence type="predicted"/>
<organism evidence="7 8">
    <name type="scientific">Allokutzneria albata</name>
    <name type="common">Kibdelosporangium albatum</name>
    <dbReference type="NCBI Taxonomy" id="211114"/>
    <lineage>
        <taxon>Bacteria</taxon>
        <taxon>Bacillati</taxon>
        <taxon>Actinomycetota</taxon>
        <taxon>Actinomycetes</taxon>
        <taxon>Pseudonocardiales</taxon>
        <taxon>Pseudonocardiaceae</taxon>
        <taxon>Allokutzneria</taxon>
    </lineage>
</organism>
<gene>
    <name evidence="7" type="ORF">SAMN04489726_0028</name>
</gene>
<dbReference type="GO" id="GO:0045892">
    <property type="term" value="P:negative regulation of DNA-templated transcription"/>
    <property type="evidence" value="ECO:0007669"/>
    <property type="project" value="TreeGrafter"/>
</dbReference>
<dbReference type="SUPFAM" id="SSF55781">
    <property type="entry name" value="GAF domain-like"/>
    <property type="match status" value="1"/>
</dbReference>
<evidence type="ECO:0000256" key="3">
    <source>
        <dbReference type="ARBA" id="ARBA00023163"/>
    </source>
</evidence>
<evidence type="ECO:0000256" key="2">
    <source>
        <dbReference type="ARBA" id="ARBA00023125"/>
    </source>
</evidence>
<name>A0A1G9QVX6_ALLAB</name>
<dbReference type="Pfam" id="PF01614">
    <property type="entry name" value="IclR_C"/>
    <property type="match status" value="1"/>
</dbReference>
<feature type="region of interest" description="Disordered" evidence="4">
    <location>
        <begin position="245"/>
        <end position="271"/>
    </location>
</feature>
<keyword evidence="1" id="KW-0805">Transcription regulation</keyword>
<dbReference type="GO" id="GO:0003677">
    <property type="term" value="F:DNA binding"/>
    <property type="evidence" value="ECO:0007669"/>
    <property type="project" value="UniProtKB-KW"/>
</dbReference>
<dbReference type="InterPro" id="IPR014757">
    <property type="entry name" value="Tscrpt_reg_IclR_C"/>
</dbReference>
<evidence type="ECO:0000256" key="4">
    <source>
        <dbReference type="SAM" id="MobiDB-lite"/>
    </source>
</evidence>
<dbReference type="STRING" id="211114.SAMN04489726_0028"/>
<dbReference type="PANTHER" id="PTHR30136">
    <property type="entry name" value="HELIX-TURN-HELIX TRANSCRIPTIONAL REGULATOR, ICLR FAMILY"/>
    <property type="match status" value="1"/>
</dbReference>
<feature type="domain" description="HTH iclR-type" evidence="5">
    <location>
        <begin position="2"/>
        <end position="61"/>
    </location>
</feature>
<dbReference type="InterPro" id="IPR011991">
    <property type="entry name" value="ArsR-like_HTH"/>
</dbReference>
<keyword evidence="2 7" id="KW-0238">DNA-binding</keyword>
<keyword evidence="8" id="KW-1185">Reference proteome</keyword>
<evidence type="ECO:0000259" key="6">
    <source>
        <dbReference type="PROSITE" id="PS51078"/>
    </source>
</evidence>
<dbReference type="Gene3D" id="1.10.10.10">
    <property type="entry name" value="Winged helix-like DNA-binding domain superfamily/Winged helix DNA-binding domain"/>
    <property type="match status" value="1"/>
</dbReference>
<dbReference type="InterPro" id="IPR050707">
    <property type="entry name" value="HTH_MetabolicPath_Reg"/>
</dbReference>
<dbReference type="EMBL" id="LT629701">
    <property type="protein sequence ID" value="SDM15010.1"/>
    <property type="molecule type" value="Genomic_DNA"/>
</dbReference>
<feature type="compositionally biased region" description="Polar residues" evidence="4">
    <location>
        <begin position="261"/>
        <end position="271"/>
    </location>
</feature>
<dbReference type="GO" id="GO:0003700">
    <property type="term" value="F:DNA-binding transcription factor activity"/>
    <property type="evidence" value="ECO:0007669"/>
    <property type="project" value="TreeGrafter"/>
</dbReference>
<keyword evidence="3" id="KW-0804">Transcription</keyword>
<dbReference type="CDD" id="cd00090">
    <property type="entry name" value="HTH_ARSR"/>
    <property type="match status" value="1"/>
</dbReference>
<dbReference type="PROSITE" id="PS51077">
    <property type="entry name" value="HTH_ICLR"/>
    <property type="match status" value="1"/>
</dbReference>
<feature type="domain" description="IclR-ED" evidence="6">
    <location>
        <begin position="62"/>
        <end position="245"/>
    </location>
</feature>
<dbReference type="InterPro" id="IPR036390">
    <property type="entry name" value="WH_DNA-bd_sf"/>
</dbReference>
<protein>
    <submittedName>
        <fullName evidence="7">DNA-binding transcriptional regulator, IclR family</fullName>
    </submittedName>
</protein>
<dbReference type="SUPFAM" id="SSF46785">
    <property type="entry name" value="Winged helix' DNA-binding domain"/>
    <property type="match status" value="1"/>
</dbReference>
<dbReference type="SMART" id="SM00346">
    <property type="entry name" value="HTH_ICLR"/>
    <property type="match status" value="1"/>
</dbReference>
<dbReference type="InterPro" id="IPR029016">
    <property type="entry name" value="GAF-like_dom_sf"/>
</dbReference>
<dbReference type="InterPro" id="IPR036388">
    <property type="entry name" value="WH-like_DNA-bd_sf"/>
</dbReference>
<dbReference type="OrthoDB" id="9807558at2"/>
<evidence type="ECO:0000259" key="5">
    <source>
        <dbReference type="PROSITE" id="PS51077"/>
    </source>
</evidence>
<dbReference type="PANTHER" id="PTHR30136:SF24">
    <property type="entry name" value="HTH-TYPE TRANSCRIPTIONAL REPRESSOR ALLR"/>
    <property type="match status" value="1"/>
</dbReference>